<protein>
    <submittedName>
        <fullName evidence="3">Type II toxin-antitoxin system PemK/MazF family toxin</fullName>
    </submittedName>
</protein>
<keyword evidence="2" id="KW-1277">Toxin-antitoxin system</keyword>
<evidence type="ECO:0000256" key="2">
    <source>
        <dbReference type="ARBA" id="ARBA00022649"/>
    </source>
</evidence>
<dbReference type="Proteomes" id="UP001597452">
    <property type="component" value="Unassembled WGS sequence"/>
</dbReference>
<proteinExistence type="inferred from homology"/>
<dbReference type="Pfam" id="PF02452">
    <property type="entry name" value="PemK_toxin"/>
    <property type="match status" value="1"/>
</dbReference>
<keyword evidence="4" id="KW-1185">Reference proteome</keyword>
<dbReference type="RefSeq" id="WP_377330111.1">
    <property type="nucleotide sequence ID" value="NZ_JBHUMZ010000050.1"/>
</dbReference>
<dbReference type="InterPro" id="IPR003477">
    <property type="entry name" value="PemK-like"/>
</dbReference>
<organism evidence="3 4">
    <name type="scientific">Piscibacillus salipiscarius</name>
    <dbReference type="NCBI Taxonomy" id="299480"/>
    <lineage>
        <taxon>Bacteria</taxon>
        <taxon>Bacillati</taxon>
        <taxon>Bacillota</taxon>
        <taxon>Bacilli</taxon>
        <taxon>Bacillales</taxon>
        <taxon>Bacillaceae</taxon>
        <taxon>Piscibacillus</taxon>
    </lineage>
</organism>
<comment type="similarity">
    <text evidence="1">Belongs to the PemK/MazF family.</text>
</comment>
<evidence type="ECO:0000313" key="3">
    <source>
        <dbReference type="EMBL" id="MFD2640033.1"/>
    </source>
</evidence>
<evidence type="ECO:0000256" key="1">
    <source>
        <dbReference type="ARBA" id="ARBA00007521"/>
    </source>
</evidence>
<dbReference type="EMBL" id="JBHUMZ010000050">
    <property type="protein sequence ID" value="MFD2640033.1"/>
    <property type="molecule type" value="Genomic_DNA"/>
</dbReference>
<dbReference type="SUPFAM" id="SSF50118">
    <property type="entry name" value="Cell growth inhibitor/plasmid maintenance toxic component"/>
    <property type="match status" value="1"/>
</dbReference>
<gene>
    <name evidence="3" type="ORF">ACFSW4_14280</name>
</gene>
<accession>A0ABW5QDS1</accession>
<sequence>MKSKSEFDVKRGMILLANLKGLLTSKYGTLKPVLVIQNDKGNKHSPCTIVVVSNGEKDKRGFFVWDFDLVFTIDKKRLQSFIGYILSDELWKIQDTLNQSLISVKQS</sequence>
<comment type="caution">
    <text evidence="3">The sequence shown here is derived from an EMBL/GenBank/DDBJ whole genome shotgun (WGS) entry which is preliminary data.</text>
</comment>
<dbReference type="InterPro" id="IPR011067">
    <property type="entry name" value="Plasmid_toxin/cell-grow_inhib"/>
</dbReference>
<evidence type="ECO:0000313" key="4">
    <source>
        <dbReference type="Proteomes" id="UP001597452"/>
    </source>
</evidence>
<name>A0ABW5QDS1_9BACI</name>
<reference evidence="4" key="1">
    <citation type="journal article" date="2019" name="Int. J. Syst. Evol. Microbiol.">
        <title>The Global Catalogue of Microorganisms (GCM) 10K type strain sequencing project: providing services to taxonomists for standard genome sequencing and annotation.</title>
        <authorList>
            <consortium name="The Broad Institute Genomics Platform"/>
            <consortium name="The Broad Institute Genome Sequencing Center for Infectious Disease"/>
            <person name="Wu L."/>
            <person name="Ma J."/>
        </authorList>
    </citation>
    <scope>NUCLEOTIDE SEQUENCE [LARGE SCALE GENOMIC DNA]</scope>
    <source>
        <strain evidence="4">TISTR 1571</strain>
    </source>
</reference>
<dbReference type="Gene3D" id="2.30.30.110">
    <property type="match status" value="1"/>
</dbReference>